<evidence type="ECO:0000313" key="2">
    <source>
        <dbReference type="EMBL" id="PJF19252.1"/>
    </source>
</evidence>
<sequence length="288" mass="32934">MMLNNCYVAMGWKIRFFEQHVDRESTLVLLSYTIPLLYVAFLAFKMANEPDSIAILPGSFFCSIARPRLTLQTLWFILFSVPGSALSVFLLYQTWRARQRTLVYGSTTQLTLPYLIRLTISTFVYICLSFGSFIPLLVISDFDPEWLPPSEFAPEPHLRSPWLNPTMCMVRSEDIGIRYYANMMCPGVLSYFPTYVGLAFFLMYGFGAHARSSYRHFVNRYLCQTKRRNSTLPLMDTVNGQSSMASIPEEAPTEAPSPVGLHEWKEEFRWSVDSSEAHQSTAESSPVD</sequence>
<dbReference type="Proteomes" id="UP000240830">
    <property type="component" value="Unassembled WGS sequence"/>
</dbReference>
<name>A0A2H9TNF3_9FUNG</name>
<comment type="caution">
    <text evidence="2">The sequence shown here is derived from an EMBL/GenBank/DDBJ whole genome shotgun (WGS) entry which is preliminary data.</text>
</comment>
<feature type="transmembrane region" description="Helical" evidence="1">
    <location>
        <begin position="25"/>
        <end position="44"/>
    </location>
</feature>
<accession>A0A2H9TNF3</accession>
<keyword evidence="1" id="KW-1133">Transmembrane helix</keyword>
<evidence type="ECO:0000313" key="3">
    <source>
        <dbReference type="Proteomes" id="UP000240830"/>
    </source>
</evidence>
<proteinExistence type="predicted"/>
<organism evidence="2 3">
    <name type="scientific">Paramicrosporidium saccamoebae</name>
    <dbReference type="NCBI Taxonomy" id="1246581"/>
    <lineage>
        <taxon>Eukaryota</taxon>
        <taxon>Fungi</taxon>
        <taxon>Fungi incertae sedis</taxon>
        <taxon>Cryptomycota</taxon>
        <taxon>Cryptomycota incertae sedis</taxon>
        <taxon>Paramicrosporidium</taxon>
    </lineage>
</organism>
<dbReference type="EMBL" id="MTSL01000072">
    <property type="protein sequence ID" value="PJF19252.1"/>
    <property type="molecule type" value="Genomic_DNA"/>
</dbReference>
<feature type="transmembrane region" description="Helical" evidence="1">
    <location>
        <begin position="188"/>
        <end position="206"/>
    </location>
</feature>
<protein>
    <submittedName>
        <fullName evidence="2">Uncharacterized protein</fullName>
    </submittedName>
</protein>
<keyword evidence="1" id="KW-0472">Membrane</keyword>
<reference evidence="2 3" key="1">
    <citation type="submission" date="2016-10" db="EMBL/GenBank/DDBJ databases">
        <title>The genome of Paramicrosporidium saccamoebae is the missing link in understanding Cryptomycota and Microsporidia evolution.</title>
        <authorList>
            <person name="Quandt C.A."/>
            <person name="Beaudet D."/>
            <person name="Corsaro D."/>
            <person name="Michel R."/>
            <person name="Corradi N."/>
            <person name="James T."/>
        </authorList>
    </citation>
    <scope>NUCLEOTIDE SEQUENCE [LARGE SCALE GENOMIC DNA]</scope>
    <source>
        <strain evidence="2 3">KSL3</strain>
    </source>
</reference>
<dbReference type="AlphaFoldDB" id="A0A2H9TNF3"/>
<evidence type="ECO:0000256" key="1">
    <source>
        <dbReference type="SAM" id="Phobius"/>
    </source>
</evidence>
<feature type="transmembrane region" description="Helical" evidence="1">
    <location>
        <begin position="114"/>
        <end position="139"/>
    </location>
</feature>
<gene>
    <name evidence="2" type="ORF">PSACC_00934</name>
</gene>
<feature type="transmembrane region" description="Helical" evidence="1">
    <location>
        <begin position="73"/>
        <end position="93"/>
    </location>
</feature>
<keyword evidence="1" id="KW-0812">Transmembrane</keyword>
<keyword evidence="3" id="KW-1185">Reference proteome</keyword>